<organism evidence="1 2">
    <name type="scientific">Heterobasidion irregulare (strain TC 32-1)</name>
    <dbReference type="NCBI Taxonomy" id="747525"/>
    <lineage>
        <taxon>Eukaryota</taxon>
        <taxon>Fungi</taxon>
        <taxon>Dikarya</taxon>
        <taxon>Basidiomycota</taxon>
        <taxon>Agaricomycotina</taxon>
        <taxon>Agaricomycetes</taxon>
        <taxon>Russulales</taxon>
        <taxon>Bondarzewiaceae</taxon>
        <taxon>Heterobasidion</taxon>
        <taxon>Heterobasidion annosum species complex</taxon>
    </lineage>
</organism>
<dbReference type="KEGG" id="hir:HETIRDRAFT_322774"/>
<dbReference type="Proteomes" id="UP000030671">
    <property type="component" value="Unassembled WGS sequence"/>
</dbReference>
<dbReference type="EMBL" id="KI925460">
    <property type="protein sequence ID" value="ETW80098.1"/>
    <property type="molecule type" value="Genomic_DNA"/>
</dbReference>
<reference evidence="1 2" key="1">
    <citation type="journal article" date="2012" name="New Phytol.">
        <title>Insight into trade-off between wood decay and parasitism from the genome of a fungal forest pathogen.</title>
        <authorList>
            <person name="Olson A."/>
            <person name="Aerts A."/>
            <person name="Asiegbu F."/>
            <person name="Belbahri L."/>
            <person name="Bouzid O."/>
            <person name="Broberg A."/>
            <person name="Canback B."/>
            <person name="Coutinho P.M."/>
            <person name="Cullen D."/>
            <person name="Dalman K."/>
            <person name="Deflorio G."/>
            <person name="van Diepen L.T."/>
            <person name="Dunand C."/>
            <person name="Duplessis S."/>
            <person name="Durling M."/>
            <person name="Gonthier P."/>
            <person name="Grimwood J."/>
            <person name="Fossdal C.G."/>
            <person name="Hansson D."/>
            <person name="Henrissat B."/>
            <person name="Hietala A."/>
            <person name="Himmelstrand K."/>
            <person name="Hoffmeister D."/>
            <person name="Hogberg N."/>
            <person name="James T.Y."/>
            <person name="Karlsson M."/>
            <person name="Kohler A."/>
            <person name="Kues U."/>
            <person name="Lee Y.H."/>
            <person name="Lin Y.C."/>
            <person name="Lind M."/>
            <person name="Lindquist E."/>
            <person name="Lombard V."/>
            <person name="Lucas S."/>
            <person name="Lunden K."/>
            <person name="Morin E."/>
            <person name="Murat C."/>
            <person name="Park J."/>
            <person name="Raffaello T."/>
            <person name="Rouze P."/>
            <person name="Salamov A."/>
            <person name="Schmutz J."/>
            <person name="Solheim H."/>
            <person name="Stahlberg J."/>
            <person name="Velez H."/>
            <person name="de Vries R.P."/>
            <person name="Wiebenga A."/>
            <person name="Woodward S."/>
            <person name="Yakovlev I."/>
            <person name="Garbelotto M."/>
            <person name="Martin F."/>
            <person name="Grigoriev I.V."/>
            <person name="Stenlid J."/>
        </authorList>
    </citation>
    <scope>NUCLEOTIDE SEQUENCE [LARGE SCALE GENOMIC DNA]</scope>
    <source>
        <strain evidence="1 2">TC 32-1</strain>
    </source>
</reference>
<name>W4K2P5_HETIT</name>
<evidence type="ECO:0000313" key="2">
    <source>
        <dbReference type="Proteomes" id="UP000030671"/>
    </source>
</evidence>
<dbReference type="HOGENOM" id="CLU_750189_0_0_1"/>
<keyword evidence="2" id="KW-1185">Reference proteome</keyword>
<dbReference type="InParanoid" id="W4K2P5"/>
<sequence length="369" mass="41730">MVKVHWKFHRHHGLDDKFSTVQVILPSHFSGRMLYLSHSGQTKIINFALNSSSSAAVVGYYTGIKHKMEPVESSYCFSLYYDLLPPANNSHVPRVPEVLGVRNQLCHALASFKEQPQQRGEPKVILLVLQNKYTDAVDFSVDSLKGADALLFLHIRPLSKEPRLCMCLAHITITVHGEATLPTAMCRWGYGYVPYSFESDRDIIEVPAEELELDVERLEEWDMDRVVRLDGMPFEVSGLQGIDIECFRGGRGTWRKLDKKRFDRLEKTRVGAFPLSSSYKRAALFIWPKNCKLDVHIGNVHAYASHLLQTSISPALTEHKGRMVKCLIGWCAKCSGVASKDAIRALLEAALRWNDIQLLSRISKKCCTS</sequence>
<protein>
    <submittedName>
        <fullName evidence="1">Uncharacterized protein</fullName>
    </submittedName>
</protein>
<dbReference type="PANTHER" id="PTHR33099:SF7">
    <property type="entry name" value="MYND-TYPE DOMAIN-CONTAINING PROTEIN"/>
    <property type="match status" value="1"/>
</dbReference>
<dbReference type="GeneID" id="20670904"/>
<dbReference type="PANTHER" id="PTHR33099">
    <property type="entry name" value="FE2OG DIOXYGENASE DOMAIN-CONTAINING PROTEIN"/>
    <property type="match status" value="1"/>
</dbReference>
<evidence type="ECO:0000313" key="1">
    <source>
        <dbReference type="EMBL" id="ETW80098.1"/>
    </source>
</evidence>
<dbReference type="OrthoDB" id="124582at2759"/>
<gene>
    <name evidence="1" type="ORF">HETIRDRAFT_322774</name>
</gene>
<proteinExistence type="predicted"/>
<accession>W4K2P5</accession>
<dbReference type="AlphaFoldDB" id="W4K2P5"/>
<dbReference type="RefSeq" id="XP_009548622.1">
    <property type="nucleotide sequence ID" value="XM_009550327.1"/>
</dbReference>